<keyword evidence="3" id="KW-1185">Reference proteome</keyword>
<dbReference type="KEGG" id="cci:CC1G_14326"/>
<feature type="region of interest" description="Disordered" evidence="1">
    <location>
        <begin position="82"/>
        <end position="127"/>
    </location>
</feature>
<sequence>MAHHHQNEQVVKTNKWGATVVSEFLVYGPWKNISSFAFDFLDPLNSGVAVTSSLVQDRQTDELLPGKCEVARQIYENKVTKPKTIETTTGDAGMDEDQMGLGDDADDEEEEKTIAHHEFMNTTDRLR</sequence>
<feature type="compositionally biased region" description="Basic and acidic residues" evidence="1">
    <location>
        <begin position="112"/>
        <end position="127"/>
    </location>
</feature>
<reference evidence="2 3" key="1">
    <citation type="journal article" date="2010" name="Proc. Natl. Acad. Sci. U.S.A.">
        <title>Insights into evolution of multicellular fungi from the assembled chromosomes of the mushroom Coprinopsis cinerea (Coprinus cinereus).</title>
        <authorList>
            <person name="Stajich J.E."/>
            <person name="Wilke S.K."/>
            <person name="Ahren D."/>
            <person name="Au C.H."/>
            <person name="Birren B.W."/>
            <person name="Borodovsky M."/>
            <person name="Burns C."/>
            <person name="Canback B."/>
            <person name="Casselton L.A."/>
            <person name="Cheng C.K."/>
            <person name="Deng J."/>
            <person name="Dietrich F.S."/>
            <person name="Fargo D.C."/>
            <person name="Farman M.L."/>
            <person name="Gathman A.C."/>
            <person name="Goldberg J."/>
            <person name="Guigo R."/>
            <person name="Hoegger P.J."/>
            <person name="Hooker J.B."/>
            <person name="Huggins A."/>
            <person name="James T.Y."/>
            <person name="Kamada T."/>
            <person name="Kilaru S."/>
            <person name="Kodira C."/>
            <person name="Kues U."/>
            <person name="Kupfer D."/>
            <person name="Kwan H.S."/>
            <person name="Lomsadze A."/>
            <person name="Li W."/>
            <person name="Lilly W.W."/>
            <person name="Ma L.J."/>
            <person name="Mackey A.J."/>
            <person name="Manning G."/>
            <person name="Martin F."/>
            <person name="Muraguchi H."/>
            <person name="Natvig D.O."/>
            <person name="Palmerini H."/>
            <person name="Ramesh M.A."/>
            <person name="Rehmeyer C.J."/>
            <person name="Roe B.A."/>
            <person name="Shenoy N."/>
            <person name="Stanke M."/>
            <person name="Ter-Hovhannisyan V."/>
            <person name="Tunlid A."/>
            <person name="Velagapudi R."/>
            <person name="Vision T.J."/>
            <person name="Zeng Q."/>
            <person name="Zolan M.E."/>
            <person name="Pukkila P.J."/>
        </authorList>
    </citation>
    <scope>NUCLEOTIDE SEQUENCE [LARGE SCALE GENOMIC DNA]</scope>
    <source>
        <strain evidence="3">Okayama-7 / 130 / ATCC MYA-4618 / FGSC 9003</strain>
    </source>
</reference>
<dbReference type="InParanoid" id="D6RLZ8"/>
<dbReference type="VEuPathDB" id="FungiDB:CC1G_14326"/>
<feature type="compositionally biased region" description="Acidic residues" evidence="1">
    <location>
        <begin position="93"/>
        <end position="111"/>
    </location>
</feature>
<evidence type="ECO:0000313" key="3">
    <source>
        <dbReference type="Proteomes" id="UP000001861"/>
    </source>
</evidence>
<dbReference type="GeneID" id="9380280"/>
<name>D6RLZ8_COPC7</name>
<organism evidence="2 3">
    <name type="scientific">Coprinopsis cinerea (strain Okayama-7 / 130 / ATCC MYA-4618 / FGSC 9003)</name>
    <name type="common">Inky cap fungus</name>
    <name type="synonym">Hormographiella aspergillata</name>
    <dbReference type="NCBI Taxonomy" id="240176"/>
    <lineage>
        <taxon>Eukaryota</taxon>
        <taxon>Fungi</taxon>
        <taxon>Dikarya</taxon>
        <taxon>Basidiomycota</taxon>
        <taxon>Agaricomycotina</taxon>
        <taxon>Agaricomycetes</taxon>
        <taxon>Agaricomycetidae</taxon>
        <taxon>Agaricales</taxon>
        <taxon>Agaricineae</taxon>
        <taxon>Psathyrellaceae</taxon>
        <taxon>Coprinopsis</taxon>
    </lineage>
</organism>
<proteinExistence type="predicted"/>
<dbReference type="HOGENOM" id="CLU_1970457_0_0_1"/>
<dbReference type="EMBL" id="AACS02000004">
    <property type="protein sequence ID" value="EFI27837.1"/>
    <property type="molecule type" value="Genomic_DNA"/>
</dbReference>
<evidence type="ECO:0000256" key="1">
    <source>
        <dbReference type="SAM" id="MobiDB-lite"/>
    </source>
</evidence>
<protein>
    <submittedName>
        <fullName evidence="2">Uncharacterized protein</fullName>
    </submittedName>
</protein>
<evidence type="ECO:0000313" key="2">
    <source>
        <dbReference type="EMBL" id="EFI27837.1"/>
    </source>
</evidence>
<accession>D6RLZ8</accession>
<dbReference type="AlphaFoldDB" id="D6RLZ8"/>
<dbReference type="RefSeq" id="XP_002911331.1">
    <property type="nucleotide sequence ID" value="XM_002911285.1"/>
</dbReference>
<gene>
    <name evidence="2" type="ORF">CC1G_14326</name>
</gene>
<dbReference type="Proteomes" id="UP000001861">
    <property type="component" value="Unassembled WGS sequence"/>
</dbReference>
<comment type="caution">
    <text evidence="2">The sequence shown here is derived from an EMBL/GenBank/DDBJ whole genome shotgun (WGS) entry which is preliminary data.</text>
</comment>